<accession>Q9UXV0</accession>
<feature type="domain" description="Metallo-beta-lactamase" evidence="1">
    <location>
        <begin position="43"/>
        <end position="232"/>
    </location>
</feature>
<dbReference type="Pfam" id="PF19583">
    <property type="entry name" value="ODP"/>
    <property type="match status" value="1"/>
</dbReference>
<dbReference type="PhylomeDB" id="Q9UXV0"/>
<dbReference type="InterPro" id="IPR045761">
    <property type="entry name" value="ODP_dom"/>
</dbReference>
<dbReference type="InterPro" id="IPR036866">
    <property type="entry name" value="RibonucZ/Hydroxyglut_hydro"/>
</dbReference>
<dbReference type="Proteomes" id="UP000000810">
    <property type="component" value="Chromosome"/>
</dbReference>
<dbReference type="eggNOG" id="arCOG00506">
    <property type="taxonomic scope" value="Archaea"/>
</dbReference>
<evidence type="ECO:0000313" key="3">
    <source>
        <dbReference type="Proteomes" id="UP000000810"/>
    </source>
</evidence>
<dbReference type="SUPFAM" id="SSF56281">
    <property type="entry name" value="Metallo-hydrolase/oxidoreductase"/>
    <property type="match status" value="1"/>
</dbReference>
<evidence type="ECO:0000313" key="2">
    <source>
        <dbReference type="EMBL" id="CAB50663.1"/>
    </source>
</evidence>
<dbReference type="HOGENOM" id="CLU_066633_0_0_2"/>
<evidence type="ECO:0000259" key="1">
    <source>
        <dbReference type="SMART" id="SM00849"/>
    </source>
</evidence>
<dbReference type="Gene3D" id="3.60.15.10">
    <property type="entry name" value="Ribonuclease Z/Hydroxyacylglutathione hydrolase-like"/>
    <property type="match status" value="1"/>
</dbReference>
<dbReference type="CDD" id="cd07709">
    <property type="entry name" value="flavodiiron_proteins_MBL-fold"/>
    <property type="match status" value="1"/>
</dbReference>
<dbReference type="EMBL" id="AJ248288">
    <property type="protein sequence ID" value="CAB50663.1"/>
    <property type="molecule type" value="Genomic_DNA"/>
</dbReference>
<dbReference type="KEGG" id="pab:PAB1188"/>
<proteinExistence type="predicted"/>
<dbReference type="InterPro" id="IPR001279">
    <property type="entry name" value="Metallo-B-lactamas"/>
</dbReference>
<sequence>MVRDVGEYFLDPSMDPGKDHVLYKDEDHLVVYLGTQEGLEDVDVNSYLIVSGGKGILIDPGGYKIFPKVLANVSKYIDPKDIEYIYMCHQDPDVAGSIPLWREVSNAKILVHWLWVRFLPHFGFESVRGYAHELPDEGETINFGVTTLEFIPAHFLHSPGHFTIYDRRSKFLFSGDIGIAFPDERYMVVEDIEKHIQYMRPLHERLMASNKALRLWVNKVRYLDIEAILPQHGAIIPKRFVPRFLDWLENLQVGVDLMR</sequence>
<dbReference type="SMART" id="SM00849">
    <property type="entry name" value="Lactamase_B"/>
    <property type="match status" value="1"/>
</dbReference>
<organism evidence="2 3">
    <name type="scientific">Pyrococcus abyssi (strain GE5 / Orsay)</name>
    <dbReference type="NCBI Taxonomy" id="272844"/>
    <lineage>
        <taxon>Archaea</taxon>
        <taxon>Methanobacteriati</taxon>
        <taxon>Methanobacteriota</taxon>
        <taxon>Thermococci</taxon>
        <taxon>Thermococcales</taxon>
        <taxon>Thermococcaceae</taxon>
        <taxon>Pyrococcus</taxon>
    </lineage>
</organism>
<dbReference type="AlphaFoldDB" id="Q9UXV0"/>
<dbReference type="PATRIC" id="fig|272844.11.peg.1877"/>
<protein>
    <submittedName>
        <fullName evidence="2">Flavodoxin, putative</fullName>
    </submittedName>
</protein>
<reference evidence="2 3" key="1">
    <citation type="journal article" date="2003" name="Mol. Microbiol.">
        <title>An integrated analysis of the genome of the hyperthermophilic archaeon Pyrococcus abyssi.</title>
        <authorList>
            <person name="Cohen G."/>
            <person name="Barbe V."/>
            <person name="Flament D."/>
            <person name="Galperin M."/>
            <person name="Heilig R."/>
            <person name="Ripp R."/>
            <person name="Lecompte O."/>
            <person name="Prieur D."/>
            <person name="Poch O."/>
            <person name="Quellerou J."/>
            <person name="Thierry J.C."/>
            <person name="Van der Oost J."/>
            <person name="Weissenbach J."/>
            <person name="Zivanovic Y."/>
            <person name="Forterre P."/>
        </authorList>
    </citation>
    <scope>NUCLEOTIDE SEQUENCE [LARGE SCALE GENOMIC DNA]</scope>
    <source>
        <strain evidence="3">GE5 / Orsay</strain>
    </source>
</reference>
<dbReference type="STRING" id="272844.PAB1188"/>
<dbReference type="PIR" id="A75028">
    <property type="entry name" value="A75028"/>
</dbReference>
<gene>
    <name evidence="2" type="ORF">PAB1188</name>
</gene>
<name>Q9UXV0_PYRAB</name>
<dbReference type="PANTHER" id="PTHR43041:SF1">
    <property type="entry name" value="METALLO-BETA-LACTAMASE DOMAIN-CONTAINING PROTEIN"/>
    <property type="match status" value="1"/>
</dbReference>
<dbReference type="PANTHER" id="PTHR43041">
    <property type="entry name" value="HYDROLASE, METALLO-BETA-LACTAMASE SUPERFAMILY"/>
    <property type="match status" value="1"/>
</dbReference>
<keyword evidence="3" id="KW-1185">Reference proteome</keyword>